<dbReference type="Ensembl" id="ENSSRHT00000005638.1">
    <property type="protein sequence ID" value="ENSSRHP00000005433.1"/>
    <property type="gene ID" value="ENSSRHG00000003437.1"/>
</dbReference>
<name>A0A673FW52_9TELE</name>
<evidence type="ECO:0000313" key="1">
    <source>
        <dbReference type="Ensembl" id="ENSSRHP00000005433.1"/>
    </source>
</evidence>
<keyword evidence="2" id="KW-1185">Reference proteome</keyword>
<dbReference type="Proteomes" id="UP000472270">
    <property type="component" value="Unassembled WGS sequence"/>
</dbReference>
<proteinExistence type="predicted"/>
<reference evidence="1" key="1">
    <citation type="submission" date="2025-08" db="UniProtKB">
        <authorList>
            <consortium name="Ensembl"/>
        </authorList>
    </citation>
    <scope>IDENTIFICATION</scope>
</reference>
<organism evidence="1 2">
    <name type="scientific">Sinocyclocheilus rhinocerous</name>
    <dbReference type="NCBI Taxonomy" id="307959"/>
    <lineage>
        <taxon>Eukaryota</taxon>
        <taxon>Metazoa</taxon>
        <taxon>Chordata</taxon>
        <taxon>Craniata</taxon>
        <taxon>Vertebrata</taxon>
        <taxon>Euteleostomi</taxon>
        <taxon>Actinopterygii</taxon>
        <taxon>Neopterygii</taxon>
        <taxon>Teleostei</taxon>
        <taxon>Ostariophysi</taxon>
        <taxon>Cypriniformes</taxon>
        <taxon>Cyprinidae</taxon>
        <taxon>Cyprininae</taxon>
        <taxon>Sinocyclocheilus</taxon>
    </lineage>
</organism>
<sequence length="56" mass="6449">HERTPNAKTFFTDPMLKYSLKQSADVLIQLESIQKLYEYIPRRLEAVLKANGGKTP</sequence>
<evidence type="ECO:0000313" key="2">
    <source>
        <dbReference type="Proteomes" id="UP000472270"/>
    </source>
</evidence>
<dbReference type="AlphaFoldDB" id="A0A673FW52"/>
<protein>
    <submittedName>
        <fullName evidence="1">Uncharacterized protein</fullName>
    </submittedName>
</protein>
<accession>A0A673FW52</accession>
<reference evidence="1" key="2">
    <citation type="submission" date="2025-09" db="UniProtKB">
        <authorList>
            <consortium name="Ensembl"/>
        </authorList>
    </citation>
    <scope>IDENTIFICATION</scope>
</reference>